<dbReference type="InterPro" id="IPR020472">
    <property type="entry name" value="WD40_PAC1"/>
</dbReference>
<dbReference type="PANTHER" id="PTHR15653:SF0">
    <property type="entry name" value="CONNECTOR OF KINASE TO AP-1, ISOFORM E"/>
    <property type="match status" value="1"/>
</dbReference>
<organism evidence="4 5">
    <name type="scientific">Prorocentrum cordatum</name>
    <dbReference type="NCBI Taxonomy" id="2364126"/>
    <lineage>
        <taxon>Eukaryota</taxon>
        <taxon>Sar</taxon>
        <taxon>Alveolata</taxon>
        <taxon>Dinophyceae</taxon>
        <taxon>Prorocentrales</taxon>
        <taxon>Prorocentraceae</taxon>
        <taxon>Prorocentrum</taxon>
    </lineage>
</organism>
<dbReference type="InterPro" id="IPR019775">
    <property type="entry name" value="WD40_repeat_CS"/>
</dbReference>
<dbReference type="InterPro" id="IPR051488">
    <property type="entry name" value="WD_repeat_striatin"/>
</dbReference>
<dbReference type="Gene3D" id="2.130.10.10">
    <property type="entry name" value="YVTN repeat-like/Quinoprotein amine dehydrogenase"/>
    <property type="match status" value="3"/>
</dbReference>
<dbReference type="PROSITE" id="PS00678">
    <property type="entry name" value="WD_REPEATS_1"/>
    <property type="match status" value="1"/>
</dbReference>
<feature type="repeat" description="WD" evidence="3">
    <location>
        <begin position="64"/>
        <end position="105"/>
    </location>
</feature>
<feature type="non-terminal residue" evidence="4">
    <location>
        <position position="1"/>
    </location>
</feature>
<evidence type="ECO:0000313" key="5">
    <source>
        <dbReference type="Proteomes" id="UP001189429"/>
    </source>
</evidence>
<evidence type="ECO:0000256" key="2">
    <source>
        <dbReference type="ARBA" id="ARBA00022737"/>
    </source>
</evidence>
<keyword evidence="1 3" id="KW-0853">WD repeat</keyword>
<evidence type="ECO:0008006" key="6">
    <source>
        <dbReference type="Google" id="ProtNLM"/>
    </source>
</evidence>
<dbReference type="SUPFAM" id="SSF50978">
    <property type="entry name" value="WD40 repeat-like"/>
    <property type="match status" value="1"/>
</dbReference>
<keyword evidence="2" id="KW-0677">Repeat</keyword>
<dbReference type="PANTHER" id="PTHR15653">
    <property type="entry name" value="STRIATIN"/>
    <property type="match status" value="1"/>
</dbReference>
<dbReference type="EMBL" id="CAUYUJ010020603">
    <property type="protein sequence ID" value="CAK0899410.1"/>
    <property type="molecule type" value="Genomic_DNA"/>
</dbReference>
<dbReference type="PROSITE" id="PS50294">
    <property type="entry name" value="WD_REPEATS_REGION"/>
    <property type="match status" value="2"/>
</dbReference>
<name>A0ABN9XLN4_9DINO</name>
<sequence>QVRASLRSHLDAVRKVVCVDDLVVSCSEDGLVKAWDLAALHRADWQPGGGGDGEAVPVTAHATYRGHPSAVLALACDPLERSIYSGGMDGCIRAWRLLDASEVDPFDATPAGVRPLSCRRRLHEHQDAVRDLCLDPRRGLLASASADGTVRLWRGGLAEANVTSKTVLTVQSQDEYGFNAPTGVAWVPHAGAAGGMLLAGLSSGACLLVDAERATVLQSMADRVVAAGAVLSVACHAGGALAACGHEGGSARVFCPSTGETALALWRHGGPVASVAFGTGQGHEVTIGCNDGSARIFDLRKGDQPLQVVSLHQCKYSEGCLCVSYSDAGWLATAGADASMAVLARRRARPA</sequence>
<keyword evidence="5" id="KW-1185">Reference proteome</keyword>
<protein>
    <recommendedName>
        <fullName evidence="6">Guanine nucleotide-binding protein subunit beta-like protein</fullName>
    </recommendedName>
</protein>
<dbReference type="Pfam" id="PF00400">
    <property type="entry name" value="WD40"/>
    <property type="match status" value="3"/>
</dbReference>
<dbReference type="PRINTS" id="PR00320">
    <property type="entry name" value="GPROTEINBRPT"/>
</dbReference>
<evidence type="ECO:0000313" key="4">
    <source>
        <dbReference type="EMBL" id="CAK0899410.1"/>
    </source>
</evidence>
<accession>A0ABN9XLN4</accession>
<comment type="caution">
    <text evidence="4">The sequence shown here is derived from an EMBL/GenBank/DDBJ whole genome shotgun (WGS) entry which is preliminary data.</text>
</comment>
<dbReference type="InterPro" id="IPR015943">
    <property type="entry name" value="WD40/YVTN_repeat-like_dom_sf"/>
</dbReference>
<dbReference type="PROSITE" id="PS50082">
    <property type="entry name" value="WD_REPEATS_2"/>
    <property type="match status" value="3"/>
</dbReference>
<dbReference type="Proteomes" id="UP001189429">
    <property type="component" value="Unassembled WGS sequence"/>
</dbReference>
<proteinExistence type="predicted"/>
<gene>
    <name evidence="4" type="ORF">PCOR1329_LOCUS76923</name>
</gene>
<feature type="repeat" description="WD" evidence="3">
    <location>
        <begin position="6"/>
        <end position="37"/>
    </location>
</feature>
<dbReference type="InterPro" id="IPR036322">
    <property type="entry name" value="WD40_repeat_dom_sf"/>
</dbReference>
<dbReference type="SMART" id="SM00320">
    <property type="entry name" value="WD40"/>
    <property type="match status" value="6"/>
</dbReference>
<feature type="repeat" description="WD" evidence="3">
    <location>
        <begin position="122"/>
        <end position="153"/>
    </location>
</feature>
<reference evidence="4" key="1">
    <citation type="submission" date="2023-10" db="EMBL/GenBank/DDBJ databases">
        <authorList>
            <person name="Chen Y."/>
            <person name="Shah S."/>
            <person name="Dougan E. K."/>
            <person name="Thang M."/>
            <person name="Chan C."/>
        </authorList>
    </citation>
    <scope>NUCLEOTIDE SEQUENCE [LARGE SCALE GENOMIC DNA]</scope>
</reference>
<evidence type="ECO:0000256" key="1">
    <source>
        <dbReference type="ARBA" id="ARBA00022574"/>
    </source>
</evidence>
<evidence type="ECO:0000256" key="3">
    <source>
        <dbReference type="PROSITE-ProRule" id="PRU00221"/>
    </source>
</evidence>
<dbReference type="InterPro" id="IPR001680">
    <property type="entry name" value="WD40_rpt"/>
</dbReference>